<evidence type="ECO:0000256" key="1">
    <source>
        <dbReference type="SAM" id="SignalP"/>
    </source>
</evidence>
<accession>A0A8R7UYV7</accession>
<reference evidence="2" key="3">
    <citation type="submission" date="2022-06" db="UniProtKB">
        <authorList>
            <consortium name="EnsemblPlants"/>
        </authorList>
    </citation>
    <scope>IDENTIFICATION</scope>
</reference>
<reference evidence="2" key="2">
    <citation type="submission" date="2018-03" db="EMBL/GenBank/DDBJ databases">
        <title>The Triticum urartu genome reveals the dynamic nature of wheat genome evolution.</title>
        <authorList>
            <person name="Ling H."/>
            <person name="Ma B."/>
            <person name="Shi X."/>
            <person name="Liu H."/>
            <person name="Dong L."/>
            <person name="Sun H."/>
            <person name="Cao Y."/>
            <person name="Gao Q."/>
            <person name="Zheng S."/>
            <person name="Li Y."/>
            <person name="Yu Y."/>
            <person name="Du H."/>
            <person name="Qi M."/>
            <person name="Li Y."/>
            <person name="Yu H."/>
            <person name="Cui Y."/>
            <person name="Wang N."/>
            <person name="Chen C."/>
            <person name="Wu H."/>
            <person name="Zhao Y."/>
            <person name="Zhang J."/>
            <person name="Li Y."/>
            <person name="Zhou W."/>
            <person name="Zhang B."/>
            <person name="Hu W."/>
            <person name="Eijk M."/>
            <person name="Tang J."/>
            <person name="Witsenboer H."/>
            <person name="Zhao S."/>
            <person name="Li Z."/>
            <person name="Zhang A."/>
            <person name="Wang D."/>
            <person name="Liang C."/>
        </authorList>
    </citation>
    <scope>NUCLEOTIDE SEQUENCE [LARGE SCALE GENOMIC DNA]</scope>
    <source>
        <strain evidence="2">cv. G1812</strain>
    </source>
</reference>
<feature type="chain" id="PRO_5035932777" description="Defensin" evidence="1">
    <location>
        <begin position="28"/>
        <end position="76"/>
    </location>
</feature>
<name>A0A8R7UYV7_TRIUA</name>
<dbReference type="AlphaFoldDB" id="A0A8R7UYV7"/>
<dbReference type="EnsemblPlants" id="TuG1812G0700000036.01.T01">
    <property type="protein sequence ID" value="TuG1812G0700000036.01.T01"/>
    <property type="gene ID" value="TuG1812G0700000036.01"/>
</dbReference>
<feature type="signal peptide" evidence="1">
    <location>
        <begin position="1"/>
        <end position="27"/>
    </location>
</feature>
<sequence length="76" mass="8387">MARKVSVVVVASILIWALLMSCDVVQSTCHDYTSKVCFGDSRTCSWWCKYNGASDGRCNNRLCVCTDCGRHVMGST</sequence>
<keyword evidence="1" id="KW-0732">Signal</keyword>
<dbReference type="Gramene" id="TuG1812G0700000036.01.T01">
    <property type="protein sequence ID" value="TuG1812G0700000036.01.T01"/>
    <property type="gene ID" value="TuG1812G0700000036.01"/>
</dbReference>
<dbReference type="Proteomes" id="UP000015106">
    <property type="component" value="Chromosome 7"/>
</dbReference>
<keyword evidence="3" id="KW-1185">Reference proteome</keyword>
<evidence type="ECO:0000313" key="3">
    <source>
        <dbReference type="Proteomes" id="UP000015106"/>
    </source>
</evidence>
<reference evidence="3" key="1">
    <citation type="journal article" date="2013" name="Nature">
        <title>Draft genome of the wheat A-genome progenitor Triticum urartu.</title>
        <authorList>
            <person name="Ling H.Q."/>
            <person name="Zhao S."/>
            <person name="Liu D."/>
            <person name="Wang J."/>
            <person name="Sun H."/>
            <person name="Zhang C."/>
            <person name="Fan H."/>
            <person name="Li D."/>
            <person name="Dong L."/>
            <person name="Tao Y."/>
            <person name="Gao C."/>
            <person name="Wu H."/>
            <person name="Li Y."/>
            <person name="Cui Y."/>
            <person name="Guo X."/>
            <person name="Zheng S."/>
            <person name="Wang B."/>
            <person name="Yu K."/>
            <person name="Liang Q."/>
            <person name="Yang W."/>
            <person name="Lou X."/>
            <person name="Chen J."/>
            <person name="Feng M."/>
            <person name="Jian J."/>
            <person name="Zhang X."/>
            <person name="Luo G."/>
            <person name="Jiang Y."/>
            <person name="Liu J."/>
            <person name="Wang Z."/>
            <person name="Sha Y."/>
            <person name="Zhang B."/>
            <person name="Wu H."/>
            <person name="Tang D."/>
            <person name="Shen Q."/>
            <person name="Xue P."/>
            <person name="Zou S."/>
            <person name="Wang X."/>
            <person name="Liu X."/>
            <person name="Wang F."/>
            <person name="Yang Y."/>
            <person name="An X."/>
            <person name="Dong Z."/>
            <person name="Zhang K."/>
            <person name="Zhang X."/>
            <person name="Luo M.C."/>
            <person name="Dvorak J."/>
            <person name="Tong Y."/>
            <person name="Wang J."/>
            <person name="Yang H."/>
            <person name="Li Z."/>
            <person name="Wang D."/>
            <person name="Zhang A."/>
            <person name="Wang J."/>
        </authorList>
    </citation>
    <scope>NUCLEOTIDE SEQUENCE</scope>
    <source>
        <strain evidence="3">cv. G1812</strain>
    </source>
</reference>
<evidence type="ECO:0008006" key="4">
    <source>
        <dbReference type="Google" id="ProtNLM"/>
    </source>
</evidence>
<proteinExistence type="predicted"/>
<dbReference type="PROSITE" id="PS51257">
    <property type="entry name" value="PROKAR_LIPOPROTEIN"/>
    <property type="match status" value="1"/>
</dbReference>
<organism evidence="2 3">
    <name type="scientific">Triticum urartu</name>
    <name type="common">Red wild einkorn</name>
    <name type="synonym">Crithodium urartu</name>
    <dbReference type="NCBI Taxonomy" id="4572"/>
    <lineage>
        <taxon>Eukaryota</taxon>
        <taxon>Viridiplantae</taxon>
        <taxon>Streptophyta</taxon>
        <taxon>Embryophyta</taxon>
        <taxon>Tracheophyta</taxon>
        <taxon>Spermatophyta</taxon>
        <taxon>Magnoliopsida</taxon>
        <taxon>Liliopsida</taxon>
        <taxon>Poales</taxon>
        <taxon>Poaceae</taxon>
        <taxon>BOP clade</taxon>
        <taxon>Pooideae</taxon>
        <taxon>Triticodae</taxon>
        <taxon>Triticeae</taxon>
        <taxon>Triticinae</taxon>
        <taxon>Triticum</taxon>
    </lineage>
</organism>
<protein>
    <recommendedName>
        <fullName evidence="4">Defensin</fullName>
    </recommendedName>
</protein>
<evidence type="ECO:0000313" key="2">
    <source>
        <dbReference type="EnsemblPlants" id="TuG1812G0700000036.01.T01"/>
    </source>
</evidence>